<feature type="region of interest" description="Disordered" evidence="1">
    <location>
        <begin position="62"/>
        <end position="171"/>
    </location>
</feature>
<feature type="compositionally biased region" description="Polar residues" evidence="1">
    <location>
        <begin position="373"/>
        <end position="385"/>
    </location>
</feature>
<dbReference type="AlphaFoldDB" id="A0A4Q9PJ96"/>
<keyword evidence="3" id="KW-1185">Reference proteome</keyword>
<organism evidence="2 3">
    <name type="scientific">Dichomitus squalens</name>
    <dbReference type="NCBI Taxonomy" id="114155"/>
    <lineage>
        <taxon>Eukaryota</taxon>
        <taxon>Fungi</taxon>
        <taxon>Dikarya</taxon>
        <taxon>Basidiomycota</taxon>
        <taxon>Agaricomycotina</taxon>
        <taxon>Agaricomycetes</taxon>
        <taxon>Polyporales</taxon>
        <taxon>Polyporaceae</taxon>
        <taxon>Dichomitus</taxon>
    </lineage>
</organism>
<evidence type="ECO:0000313" key="2">
    <source>
        <dbReference type="EMBL" id="TBU54145.1"/>
    </source>
</evidence>
<proteinExistence type="predicted"/>
<sequence>MRTIIPNQSRTAAQAGDENIDPQLLREGEQIQQPHPVPAVQHYAHYPRQYLAGPVLQPLPGYFPPRPELHSAPSNLDVHQQSKPQVHHLEATRTSELSVPPDCSVRTKTPPTPPPSQLSRPPAPEPSAVKPTPPTPPPSQPTTVSNSSKRNRSDTVSSDLPNASKKVRSEPGIAATEAVSVTLETLGVHWSVADRNLLYKYFLGSSNDENFKLLKVNRKALFAKASKELYSGRHSENAIRSQWDRSLKTYQYIKAFENFTGGGGDGDLLLVTNEDINAARSSGEPVGGLTAKMYQEWESNSWVELFNARFATSPKVCRKKKHHSNMPLSDDGPYCNGDNDADEPADTSHSVLELTGNGSATNRVTETKHALSPTPSQKSRSETAQSMASISAYLKDKVKSDREVQAQLLEVRKAKLDLERRAADRADEEFRVRQQQTEKQANAALAKDVLQAQGASAELRQAAESYLISLFQKSHT</sequence>
<dbReference type="Proteomes" id="UP000292082">
    <property type="component" value="Unassembled WGS sequence"/>
</dbReference>
<evidence type="ECO:0000256" key="1">
    <source>
        <dbReference type="SAM" id="MobiDB-lite"/>
    </source>
</evidence>
<feature type="compositionally biased region" description="Pro residues" evidence="1">
    <location>
        <begin position="110"/>
        <end position="140"/>
    </location>
</feature>
<name>A0A4Q9PJ96_9APHY</name>
<protein>
    <submittedName>
        <fullName evidence="2">Uncharacterized protein</fullName>
    </submittedName>
</protein>
<gene>
    <name evidence="2" type="ORF">BD310DRAFT_951637</name>
</gene>
<dbReference type="EMBL" id="ML145196">
    <property type="protein sequence ID" value="TBU54145.1"/>
    <property type="molecule type" value="Genomic_DNA"/>
</dbReference>
<feature type="region of interest" description="Disordered" evidence="1">
    <location>
        <begin position="317"/>
        <end position="385"/>
    </location>
</feature>
<dbReference type="STRING" id="114155.A0A4Q9PJ96"/>
<reference evidence="2 3" key="1">
    <citation type="submission" date="2019-01" db="EMBL/GenBank/DDBJ databases">
        <title>Draft genome sequences of three monokaryotic isolates of the white-rot basidiomycete fungus Dichomitus squalens.</title>
        <authorList>
            <consortium name="DOE Joint Genome Institute"/>
            <person name="Lopez S.C."/>
            <person name="Andreopoulos B."/>
            <person name="Pangilinan J."/>
            <person name="Lipzen A."/>
            <person name="Riley R."/>
            <person name="Ahrendt S."/>
            <person name="Ng V."/>
            <person name="Barry K."/>
            <person name="Daum C."/>
            <person name="Grigoriev I.V."/>
            <person name="Hilden K.S."/>
            <person name="Makela M.R."/>
            <person name="de Vries R.P."/>
        </authorList>
    </citation>
    <scope>NUCLEOTIDE SEQUENCE [LARGE SCALE GENOMIC DNA]</scope>
    <source>
        <strain evidence="2 3">CBS 464.89</strain>
    </source>
</reference>
<accession>A0A4Q9PJ96</accession>
<evidence type="ECO:0000313" key="3">
    <source>
        <dbReference type="Proteomes" id="UP000292082"/>
    </source>
</evidence>
<feature type="compositionally biased region" description="Polar residues" evidence="1">
    <location>
        <begin position="72"/>
        <end position="84"/>
    </location>
</feature>